<accession>A0A3N6RQK8</accession>
<gene>
    <name evidence="1" type="ORF">D5R40_13060</name>
</gene>
<reference evidence="1 2" key="1">
    <citation type="journal article" date="2018" name="ACS Chem. Biol.">
        <title>Ketoreductase domain dysfunction expands chemodiversity: malyngamide biosynthesis in the cyanobacterium Okeania hirsuta.</title>
        <authorList>
            <person name="Moss N.A."/>
            <person name="Leao T."/>
            <person name="Rankin M."/>
            <person name="McCullough T.M."/>
            <person name="Qu P."/>
            <person name="Korobeynikov A."/>
            <person name="Smith J.L."/>
            <person name="Gerwick L."/>
            <person name="Gerwick W.H."/>
        </authorList>
    </citation>
    <scope>NUCLEOTIDE SEQUENCE [LARGE SCALE GENOMIC DNA]</scope>
    <source>
        <strain evidence="1 2">PAB10Feb10-1</strain>
    </source>
</reference>
<dbReference type="AlphaFoldDB" id="A0A3N6RQK8"/>
<sequence length="68" mass="7627">MIINPQRFKVSPFKEKKAVEGWRGPLAISNQPRQRSLAELPVGWDGDLRSGSARTGLLAISNRPREEI</sequence>
<comment type="caution">
    <text evidence="1">The sequence shown here is derived from an EMBL/GenBank/DDBJ whole genome shotgun (WGS) entry which is preliminary data.</text>
</comment>
<dbReference type="EMBL" id="RCBY01000062">
    <property type="protein sequence ID" value="RQH43395.1"/>
    <property type="molecule type" value="Genomic_DNA"/>
</dbReference>
<name>A0A3N6RQK8_9CYAN</name>
<evidence type="ECO:0000313" key="2">
    <source>
        <dbReference type="Proteomes" id="UP000269154"/>
    </source>
</evidence>
<proteinExistence type="predicted"/>
<keyword evidence="2" id="KW-1185">Reference proteome</keyword>
<evidence type="ECO:0000313" key="1">
    <source>
        <dbReference type="EMBL" id="RQH43395.1"/>
    </source>
</evidence>
<dbReference type="Proteomes" id="UP000269154">
    <property type="component" value="Unassembled WGS sequence"/>
</dbReference>
<protein>
    <submittedName>
        <fullName evidence="1">Uncharacterized protein</fullName>
    </submittedName>
</protein>
<organism evidence="1 2">
    <name type="scientific">Okeania hirsuta</name>
    <dbReference type="NCBI Taxonomy" id="1458930"/>
    <lineage>
        <taxon>Bacteria</taxon>
        <taxon>Bacillati</taxon>
        <taxon>Cyanobacteriota</taxon>
        <taxon>Cyanophyceae</taxon>
        <taxon>Oscillatoriophycideae</taxon>
        <taxon>Oscillatoriales</taxon>
        <taxon>Microcoleaceae</taxon>
        <taxon>Okeania</taxon>
    </lineage>
</organism>